<dbReference type="Pfam" id="PF13173">
    <property type="entry name" value="AAA_14"/>
    <property type="match status" value="1"/>
</dbReference>
<dbReference type="Proteomes" id="UP000002318">
    <property type="component" value="Chromosome"/>
</dbReference>
<dbReference type="Pfam" id="PF13635">
    <property type="entry name" value="DUF4143"/>
    <property type="match status" value="1"/>
</dbReference>
<dbReference type="InterPro" id="IPR041682">
    <property type="entry name" value="AAA_14"/>
</dbReference>
<dbReference type="InterPro" id="IPR025420">
    <property type="entry name" value="DUF4143"/>
</dbReference>
<dbReference type="eggNOG" id="COG1373">
    <property type="taxonomic scope" value="Bacteria"/>
</dbReference>
<dbReference type="SUPFAM" id="SSF52540">
    <property type="entry name" value="P-loop containing nucleoside triphosphate hydrolases"/>
    <property type="match status" value="1"/>
</dbReference>
<dbReference type="InterPro" id="IPR027417">
    <property type="entry name" value="P-loop_NTPase"/>
</dbReference>
<gene>
    <name evidence="3" type="ordered locus">Spirs_1120</name>
</gene>
<dbReference type="STRING" id="573413.Spirs_1120"/>
<reference evidence="3 4" key="1">
    <citation type="journal article" date="2010" name="Stand. Genomic Sci.">
        <title>Complete genome sequence of Spirochaeta smaragdinae type strain (SEBR 4228).</title>
        <authorList>
            <person name="Mavromatis K."/>
            <person name="Yasawong M."/>
            <person name="Chertkov O."/>
            <person name="Lapidus A."/>
            <person name="Lucas S."/>
            <person name="Nolan M."/>
            <person name="Del Rio T.G."/>
            <person name="Tice H."/>
            <person name="Cheng J.F."/>
            <person name="Pitluck S."/>
            <person name="Liolios K."/>
            <person name="Ivanova N."/>
            <person name="Tapia R."/>
            <person name="Han C."/>
            <person name="Bruce D."/>
            <person name="Goodwin L."/>
            <person name="Pati A."/>
            <person name="Chen A."/>
            <person name="Palaniappan K."/>
            <person name="Land M."/>
            <person name="Hauser L."/>
            <person name="Chang Y.J."/>
            <person name="Jeffries C.D."/>
            <person name="Detter J.C."/>
            <person name="Rohde M."/>
            <person name="Brambilla E."/>
            <person name="Spring S."/>
            <person name="Goker M."/>
            <person name="Sikorski J."/>
            <person name="Woyke T."/>
            <person name="Bristow J."/>
            <person name="Eisen J.A."/>
            <person name="Markowitz V."/>
            <person name="Hugenholtz P."/>
            <person name="Klenk H.P."/>
            <person name="Kyrpides N.C."/>
        </authorList>
    </citation>
    <scope>NUCLEOTIDE SEQUENCE [LARGE SCALE GENOMIC DNA]</scope>
    <source>
        <strain evidence="4">DSM 11293 / JCM 15392 / SEBR 4228</strain>
    </source>
</reference>
<dbReference type="PANTHER" id="PTHR43566">
    <property type="entry name" value="CONSERVED PROTEIN"/>
    <property type="match status" value="1"/>
</dbReference>
<sequence>MIDREVESELFLLSKEFPIIAILGPRQSGKTTLSQKVFSGYEYVSLEDIDHREFAQNDPRGFLLRYGGKVIFDEIQRVPQLISYLQTHVDKHKENGQIVITGSHNFLLMEQISQSLSGRVGIVKLLPFTASELKATNNSLGDLLYNGMYPRIYDQHIRPETFYKNYIATYIEKDVRQIKQIMNLDNFMKFIRVLAGRTGQELHLASIGEECGISHNTVNEWISVLEASFIIYRIRPYYKNYNKRIVKNSKIYFTDTGLVCNVLGIRKKEELDYHFLKGSIFETFVVNELMKENLNTGEKVGLYFWRDNHKKELDIVIDAGSQTYGVEIKSSATIQEKYFAGLKYWSELSGVEPSKMYLVYGGEESFRRNNMNVVGWRHIKEKLMENAI</sequence>
<name>E1R101_SEDSS</name>
<evidence type="ECO:0000313" key="3">
    <source>
        <dbReference type="EMBL" id="ADK80250.1"/>
    </source>
</evidence>
<dbReference type="HOGENOM" id="CLU_041527_3_1_12"/>
<organism evidence="3 4">
    <name type="scientific">Sediminispirochaeta smaragdinae (strain DSM 11293 / JCM 15392 / SEBR 4228)</name>
    <name type="common">Spirochaeta smaragdinae</name>
    <dbReference type="NCBI Taxonomy" id="573413"/>
    <lineage>
        <taxon>Bacteria</taxon>
        <taxon>Pseudomonadati</taxon>
        <taxon>Spirochaetota</taxon>
        <taxon>Spirochaetia</taxon>
        <taxon>Spirochaetales</taxon>
        <taxon>Spirochaetaceae</taxon>
        <taxon>Sediminispirochaeta</taxon>
    </lineage>
</organism>
<protein>
    <recommendedName>
        <fullName evidence="5">AAA family ATPase</fullName>
    </recommendedName>
</protein>
<dbReference type="InterPro" id="IPR011335">
    <property type="entry name" value="Restrct_endonuc-II-like"/>
</dbReference>
<dbReference type="SUPFAM" id="SSF52980">
    <property type="entry name" value="Restriction endonuclease-like"/>
    <property type="match status" value="1"/>
</dbReference>
<feature type="domain" description="DUF4143" evidence="2">
    <location>
        <begin position="172"/>
        <end position="331"/>
    </location>
</feature>
<dbReference type="AlphaFoldDB" id="E1R101"/>
<feature type="domain" description="AAA" evidence="1">
    <location>
        <begin position="17"/>
        <end position="133"/>
    </location>
</feature>
<evidence type="ECO:0000259" key="2">
    <source>
        <dbReference type="Pfam" id="PF13635"/>
    </source>
</evidence>
<evidence type="ECO:0000259" key="1">
    <source>
        <dbReference type="Pfam" id="PF13173"/>
    </source>
</evidence>
<keyword evidence="4" id="KW-1185">Reference proteome</keyword>
<dbReference type="PANTHER" id="PTHR43566:SF2">
    <property type="entry name" value="DUF4143 DOMAIN-CONTAINING PROTEIN"/>
    <property type="match status" value="1"/>
</dbReference>
<proteinExistence type="predicted"/>
<dbReference type="KEGG" id="ssm:Spirs_1120"/>
<dbReference type="EMBL" id="CP002116">
    <property type="protein sequence ID" value="ADK80250.1"/>
    <property type="molecule type" value="Genomic_DNA"/>
</dbReference>
<dbReference type="RefSeq" id="WP_013253714.1">
    <property type="nucleotide sequence ID" value="NC_014364.1"/>
</dbReference>
<evidence type="ECO:0000313" key="4">
    <source>
        <dbReference type="Proteomes" id="UP000002318"/>
    </source>
</evidence>
<evidence type="ECO:0008006" key="5">
    <source>
        <dbReference type="Google" id="ProtNLM"/>
    </source>
</evidence>
<accession>E1R101</accession>